<evidence type="ECO:0000256" key="5">
    <source>
        <dbReference type="ARBA" id="ARBA00022989"/>
    </source>
</evidence>
<evidence type="ECO:0000256" key="12">
    <source>
        <dbReference type="ARBA" id="ARBA00066505"/>
    </source>
</evidence>
<evidence type="ECO:0000256" key="11">
    <source>
        <dbReference type="ARBA" id="ARBA00060879"/>
    </source>
</evidence>
<evidence type="ECO:0000313" key="15">
    <source>
        <dbReference type="EMBL" id="KAE8699559.1"/>
    </source>
</evidence>
<dbReference type="EC" id="2.4.1.32" evidence="12"/>
<dbReference type="FunFam" id="3.90.550.10:FF:000057">
    <property type="entry name" value="Glycosyltransferase-like protein, family 2"/>
    <property type="match status" value="1"/>
</dbReference>
<protein>
    <recommendedName>
        <fullName evidence="12">glucomannan 4-beta-mannosyltransferase</fullName>
        <ecNumber evidence="12">2.4.1.32</ecNumber>
    </recommendedName>
    <alternativeName>
        <fullName evidence="13">Glucomannan synthase</fullName>
    </alternativeName>
</protein>
<keyword evidence="16" id="KW-1185">Reference proteome</keyword>
<keyword evidence="7" id="KW-0472">Membrane</keyword>
<accession>A0A6A3A9B5</accession>
<dbReference type="Proteomes" id="UP000436088">
    <property type="component" value="Unassembled WGS sequence"/>
</dbReference>
<dbReference type="SUPFAM" id="SSF53448">
    <property type="entry name" value="Nucleotide-diphospho-sugar transferases"/>
    <property type="match status" value="1"/>
</dbReference>
<dbReference type="InterPro" id="IPR001173">
    <property type="entry name" value="Glyco_trans_2-like"/>
</dbReference>
<dbReference type="PANTHER" id="PTHR32044">
    <property type="entry name" value="GLUCOMANNAN 4-BETA-MANNOSYLTRANSFERASE 9"/>
    <property type="match status" value="1"/>
</dbReference>
<dbReference type="InterPro" id="IPR029044">
    <property type="entry name" value="Nucleotide-diphossugar_trans"/>
</dbReference>
<dbReference type="GO" id="GO:0071555">
    <property type="term" value="P:cell wall organization"/>
    <property type="evidence" value="ECO:0007669"/>
    <property type="project" value="UniProtKB-KW"/>
</dbReference>
<evidence type="ECO:0000256" key="9">
    <source>
        <dbReference type="ARBA" id="ARBA00051800"/>
    </source>
</evidence>
<evidence type="ECO:0000256" key="4">
    <source>
        <dbReference type="ARBA" id="ARBA00022692"/>
    </source>
</evidence>
<evidence type="ECO:0000256" key="7">
    <source>
        <dbReference type="ARBA" id="ARBA00023136"/>
    </source>
</evidence>
<comment type="caution">
    <text evidence="15">The sequence shown here is derived from an EMBL/GenBank/DDBJ whole genome shotgun (WGS) entry which is preliminary data.</text>
</comment>
<gene>
    <name evidence="15" type="ORF">F3Y22_tig00110577pilonHSYRG00227</name>
</gene>
<organism evidence="15 16">
    <name type="scientific">Hibiscus syriacus</name>
    <name type="common">Rose of Sharon</name>
    <dbReference type="NCBI Taxonomy" id="106335"/>
    <lineage>
        <taxon>Eukaryota</taxon>
        <taxon>Viridiplantae</taxon>
        <taxon>Streptophyta</taxon>
        <taxon>Embryophyta</taxon>
        <taxon>Tracheophyta</taxon>
        <taxon>Spermatophyta</taxon>
        <taxon>Magnoliopsida</taxon>
        <taxon>eudicotyledons</taxon>
        <taxon>Gunneridae</taxon>
        <taxon>Pentapetalae</taxon>
        <taxon>rosids</taxon>
        <taxon>malvids</taxon>
        <taxon>Malvales</taxon>
        <taxon>Malvaceae</taxon>
        <taxon>Malvoideae</taxon>
        <taxon>Hibiscus</taxon>
    </lineage>
</organism>
<dbReference type="GO" id="GO:0000139">
    <property type="term" value="C:Golgi membrane"/>
    <property type="evidence" value="ECO:0007669"/>
    <property type="project" value="UniProtKB-SubCell"/>
</dbReference>
<comment type="similarity">
    <text evidence="11">Belongs to the glycosyltransferase 2 family. Plant cellulose synthase-like A subfamily.</text>
</comment>
<dbReference type="Pfam" id="PF13632">
    <property type="entry name" value="Glyco_trans_2_3"/>
    <property type="match status" value="1"/>
</dbReference>
<evidence type="ECO:0000256" key="3">
    <source>
        <dbReference type="ARBA" id="ARBA00022679"/>
    </source>
</evidence>
<proteinExistence type="inferred from homology"/>
<sequence length="270" mass="31609">MDWPKERMLVQVLDDSDDVDVQLLIKEVQKWQHRGVHILCRHRLIRTGYKAGNLKSAMNCDYVKIYEFVAIFDADFQPAPDFLKRTVPHFKGNDDIALVQTRWAFVNKDGNLLTRLQNINLSFHFEVEQQVNGVFINFFGFNGTAGVWRIKALEECGGWLERTTVEDMDIAVRAHLSGWKFVYLNDVKCLCELPEPFEAYKKQQHRWHSGPMQLFRLCFFDILRSKMSNTQPCRKEMLSYVTKLALPSYLYLPHSAAHLDEEHLESWPVV</sequence>
<evidence type="ECO:0000256" key="2">
    <source>
        <dbReference type="ARBA" id="ARBA00022676"/>
    </source>
</evidence>
<evidence type="ECO:0000259" key="14">
    <source>
        <dbReference type="Pfam" id="PF13632"/>
    </source>
</evidence>
<comment type="function">
    <text evidence="10">Probable mannan synthase which consists of a 4-beta-mannosyltransferase activity on mannan using GDP-mannose. The beta-1,4-mannan product is the backbone for galactomannan synthesis by galactomannan galactosyltransferase. Galactomannan is a noncellulosic polysaccharides of plant cell wall.</text>
</comment>
<dbReference type="EMBL" id="VEPZ02001037">
    <property type="protein sequence ID" value="KAE8699559.1"/>
    <property type="molecule type" value="Genomic_DNA"/>
</dbReference>
<keyword evidence="8" id="KW-0961">Cell wall biogenesis/degradation</keyword>
<keyword evidence="5" id="KW-1133">Transmembrane helix</keyword>
<comment type="subcellular location">
    <subcellularLocation>
        <location evidence="1">Golgi apparatus membrane</location>
        <topology evidence="1">Multi-pass membrane protein</topology>
    </subcellularLocation>
</comment>
<keyword evidence="3" id="KW-0808">Transferase</keyword>
<keyword evidence="4" id="KW-0812">Transmembrane</keyword>
<evidence type="ECO:0000256" key="1">
    <source>
        <dbReference type="ARBA" id="ARBA00004653"/>
    </source>
</evidence>
<comment type="catalytic activity">
    <reaction evidence="9">
        <text>GDP-mannose + (glucomannan)n = GDP + (glucomannan)n+1.</text>
        <dbReference type="EC" id="2.4.1.32"/>
    </reaction>
</comment>
<evidence type="ECO:0000256" key="10">
    <source>
        <dbReference type="ARBA" id="ARBA00056537"/>
    </source>
</evidence>
<dbReference type="PANTHER" id="PTHR32044:SF67">
    <property type="entry name" value="XYLOGLUCAN GLYCOSYLTRANSFERASE 6-RELATED"/>
    <property type="match status" value="1"/>
</dbReference>
<evidence type="ECO:0000256" key="13">
    <source>
        <dbReference type="ARBA" id="ARBA00076024"/>
    </source>
</evidence>
<keyword evidence="6" id="KW-0333">Golgi apparatus</keyword>
<keyword evidence="2" id="KW-0328">Glycosyltransferase</keyword>
<dbReference type="AlphaFoldDB" id="A0A6A3A9B5"/>
<dbReference type="GO" id="GO:0047259">
    <property type="term" value="F:glucomannan 4-beta-mannosyltransferase activity"/>
    <property type="evidence" value="ECO:0007669"/>
    <property type="project" value="UniProtKB-EC"/>
</dbReference>
<dbReference type="Gene3D" id="3.90.550.10">
    <property type="entry name" value="Spore Coat Polysaccharide Biosynthesis Protein SpsA, Chain A"/>
    <property type="match status" value="1"/>
</dbReference>
<reference evidence="15" key="1">
    <citation type="submission" date="2019-09" db="EMBL/GenBank/DDBJ databases">
        <title>Draft genome information of white flower Hibiscus syriacus.</title>
        <authorList>
            <person name="Kim Y.-M."/>
        </authorList>
    </citation>
    <scope>NUCLEOTIDE SEQUENCE [LARGE SCALE GENOMIC DNA]</scope>
    <source>
        <strain evidence="15">YM2019G1</strain>
    </source>
</reference>
<feature type="domain" description="Glycosyltransferase 2-like" evidence="14">
    <location>
        <begin position="69"/>
        <end position="227"/>
    </location>
</feature>
<name>A0A6A3A9B5_HIBSY</name>
<evidence type="ECO:0000256" key="6">
    <source>
        <dbReference type="ARBA" id="ARBA00023034"/>
    </source>
</evidence>
<evidence type="ECO:0000256" key="8">
    <source>
        <dbReference type="ARBA" id="ARBA00023316"/>
    </source>
</evidence>
<evidence type="ECO:0000313" key="16">
    <source>
        <dbReference type="Proteomes" id="UP000436088"/>
    </source>
</evidence>